<feature type="compositionally biased region" description="Pro residues" evidence="1">
    <location>
        <begin position="471"/>
        <end position="486"/>
    </location>
</feature>
<evidence type="ECO:0000256" key="2">
    <source>
        <dbReference type="SAM" id="Phobius"/>
    </source>
</evidence>
<dbReference type="PANTHER" id="PTHR33371:SF19">
    <property type="entry name" value="MCE-FAMILY PROTEIN MCE4A"/>
    <property type="match status" value="1"/>
</dbReference>
<evidence type="ECO:0000256" key="1">
    <source>
        <dbReference type="SAM" id="MobiDB-lite"/>
    </source>
</evidence>
<keyword evidence="6" id="KW-1185">Reference proteome</keyword>
<feature type="domain" description="Mce/MlaD" evidence="3">
    <location>
        <begin position="41"/>
        <end position="117"/>
    </location>
</feature>
<dbReference type="Proteomes" id="UP001651690">
    <property type="component" value="Unassembled WGS sequence"/>
</dbReference>
<gene>
    <name evidence="5" type="ORF">NM203_03035</name>
</gene>
<reference evidence="5 6" key="1">
    <citation type="submission" date="2022-06" db="EMBL/GenBank/DDBJ databases">
        <title>Mycolicibacterium sp. CAU 1645 isolated from seawater.</title>
        <authorList>
            <person name="Kim W."/>
        </authorList>
    </citation>
    <scope>NUCLEOTIDE SEQUENCE [LARGE SCALE GENOMIC DNA]</scope>
    <source>
        <strain evidence="5 6">CAU 1645</strain>
    </source>
</reference>
<dbReference type="Pfam" id="PF11887">
    <property type="entry name" value="Mce4_CUP1"/>
    <property type="match status" value="1"/>
</dbReference>
<organism evidence="5 6">
    <name type="scientific">Mycolicibacterium arenosum</name>
    <dbReference type="NCBI Taxonomy" id="2952157"/>
    <lineage>
        <taxon>Bacteria</taxon>
        <taxon>Bacillati</taxon>
        <taxon>Actinomycetota</taxon>
        <taxon>Actinomycetes</taxon>
        <taxon>Mycobacteriales</taxon>
        <taxon>Mycobacteriaceae</taxon>
        <taxon>Mycolicibacterium</taxon>
    </lineage>
</organism>
<dbReference type="InterPro" id="IPR005693">
    <property type="entry name" value="Mce"/>
</dbReference>
<keyword evidence="2" id="KW-0472">Membrane</keyword>
<protein>
    <submittedName>
        <fullName evidence="5">MCE family protein</fullName>
    </submittedName>
</protein>
<dbReference type="InterPro" id="IPR052336">
    <property type="entry name" value="MlaD_Phospholipid_Transporter"/>
</dbReference>
<evidence type="ECO:0000259" key="4">
    <source>
        <dbReference type="Pfam" id="PF11887"/>
    </source>
</evidence>
<feature type="region of interest" description="Disordered" evidence="1">
    <location>
        <begin position="426"/>
        <end position="486"/>
    </location>
</feature>
<dbReference type="PANTHER" id="PTHR33371">
    <property type="entry name" value="INTERMEMBRANE PHOSPHOLIPID TRANSPORT SYSTEM BINDING PROTEIN MLAD-RELATED"/>
    <property type="match status" value="1"/>
</dbReference>
<comment type="caution">
    <text evidence="5">The sequence shown here is derived from an EMBL/GenBank/DDBJ whole genome shotgun (WGS) entry which is preliminary data.</text>
</comment>
<evidence type="ECO:0000259" key="3">
    <source>
        <dbReference type="Pfam" id="PF02470"/>
    </source>
</evidence>
<feature type="transmembrane region" description="Helical" evidence="2">
    <location>
        <begin position="12"/>
        <end position="33"/>
    </location>
</feature>
<evidence type="ECO:0000313" key="6">
    <source>
        <dbReference type="Proteomes" id="UP001651690"/>
    </source>
</evidence>
<keyword evidence="2" id="KW-1133">Transmembrane helix</keyword>
<dbReference type="InterPro" id="IPR024516">
    <property type="entry name" value="Mce_C"/>
</dbReference>
<dbReference type="EMBL" id="JANDBD010000001">
    <property type="protein sequence ID" value="MCP9271158.1"/>
    <property type="molecule type" value="Genomic_DNA"/>
</dbReference>
<feature type="domain" description="Mammalian cell entry C-terminal" evidence="4">
    <location>
        <begin position="122"/>
        <end position="343"/>
    </location>
</feature>
<accession>A0ABT1LW85</accession>
<feature type="compositionally biased region" description="Pro residues" evidence="1">
    <location>
        <begin position="437"/>
        <end position="458"/>
    </location>
</feature>
<name>A0ABT1LW85_9MYCO</name>
<evidence type="ECO:0000313" key="5">
    <source>
        <dbReference type="EMBL" id="MCP9271158.1"/>
    </source>
</evidence>
<dbReference type="RefSeq" id="WP_255058125.1">
    <property type="nucleotide sequence ID" value="NZ_JANDBD010000001.1"/>
</dbReference>
<dbReference type="Pfam" id="PF02470">
    <property type="entry name" value="MlaD"/>
    <property type="match status" value="1"/>
</dbReference>
<sequence length="486" mass="51507">MTQKDTGRRRKLVWAVALVAAVVLFVYATMGFFTQTFTSYSRVTLTSDRSGLVMEPGARVKLRGVQVGEVGSVNSGRDSVSLTLNLFPDQLQYIPANIEARIRATTVFGAKYVDLSYPRDPSPQRLAAGAVLKSENVSTEVNTVFENLVGLLDKIDPAKLNAILSALAEGVRGQGERIGEATTALNEVLQQLNPRAEVIRDDWRALKGFSDTYGAAAQNILSTLDAASITSATLTNQADQLDALLLGVTGFSNSGISLLGPNKDDFIRGINDLEPTTALLAKYNPSYLCLLLGTKTVLESYDFPAITGGRNGKSLIVDAALLFGDDQYRYPDNLPITGAKGGPGGQPGCGSLPDVAKNFPVRALVTNTGWGTGIDYRPNLGIGRPFYMDLLPTTRGYPQPPVLRGQDRGAAPGPIPYPGAPPYGAPMYAPDGTPLYPGIPPAPGPMEPREPGPPPPGTEPFVVPNPAETQPFPPATLPPVPAAPSP</sequence>
<dbReference type="NCBIfam" id="TIGR00996">
    <property type="entry name" value="Mtu_fam_mce"/>
    <property type="match status" value="1"/>
</dbReference>
<proteinExistence type="predicted"/>
<feature type="compositionally biased region" description="Low complexity" evidence="1">
    <location>
        <begin position="426"/>
        <end position="436"/>
    </location>
</feature>
<dbReference type="InterPro" id="IPR003399">
    <property type="entry name" value="Mce/MlaD"/>
</dbReference>
<keyword evidence="2" id="KW-0812">Transmembrane</keyword>